<dbReference type="AlphaFoldDB" id="A0A6A5HFW0"/>
<evidence type="ECO:0000313" key="4">
    <source>
        <dbReference type="Proteomes" id="UP000483820"/>
    </source>
</evidence>
<dbReference type="RefSeq" id="XP_053589664.1">
    <property type="nucleotide sequence ID" value="XM_053725470.1"/>
</dbReference>
<feature type="domain" description="Zyg-1 polo box" evidence="2">
    <location>
        <begin position="9"/>
        <end position="107"/>
    </location>
</feature>
<dbReference type="Proteomes" id="UP000483820">
    <property type="component" value="Chromosome II"/>
</dbReference>
<evidence type="ECO:0000313" key="3">
    <source>
        <dbReference type="EMBL" id="KAF1766129.1"/>
    </source>
</evidence>
<dbReference type="KEGG" id="crq:GCK72_006085"/>
<feature type="region of interest" description="Disordered" evidence="1">
    <location>
        <begin position="153"/>
        <end position="172"/>
    </location>
</feature>
<proteinExistence type="predicted"/>
<sequence>MIVSNIASKVAKITFRRPSQFPEAHAQLMENGDLRIKFPRSVIVRKKDNGEVYNCIDGQSKNREVVSGSKLIKVNEVYSYLTQFEKCLHGMDNRMICFPIVFSAGPEVAGASNNSPSSMLPSTSQVSRFPFSNISSNQQSLVPHSAPFLTKPISSRTSSTFNTQRRVSTDENRAPVAIQSNNKYKFKIDPATSKITSMQAPDGRVLRCSTSTADQFIFTDPSIRSDSQRFNRIGRVPERATEMFNTLLDRINTQR</sequence>
<dbReference type="Gene3D" id="3.30.1120.130">
    <property type="match status" value="1"/>
</dbReference>
<dbReference type="GeneID" id="78774153"/>
<organism evidence="3 4">
    <name type="scientific">Caenorhabditis remanei</name>
    <name type="common">Caenorhabditis vulgaris</name>
    <dbReference type="NCBI Taxonomy" id="31234"/>
    <lineage>
        <taxon>Eukaryota</taxon>
        <taxon>Metazoa</taxon>
        <taxon>Ecdysozoa</taxon>
        <taxon>Nematoda</taxon>
        <taxon>Chromadorea</taxon>
        <taxon>Rhabditida</taxon>
        <taxon>Rhabditina</taxon>
        <taxon>Rhabditomorpha</taxon>
        <taxon>Rhabditoidea</taxon>
        <taxon>Rhabditidae</taxon>
        <taxon>Peloderinae</taxon>
        <taxon>Caenorhabditis</taxon>
    </lineage>
</organism>
<evidence type="ECO:0000259" key="2">
    <source>
        <dbReference type="Pfam" id="PF18544"/>
    </source>
</evidence>
<name>A0A6A5HFW0_CAERE</name>
<dbReference type="Pfam" id="PF18544">
    <property type="entry name" value="Polo_box_3"/>
    <property type="match status" value="1"/>
</dbReference>
<protein>
    <recommendedName>
        <fullName evidence="2">Zyg-1 polo box domain-containing protein</fullName>
    </recommendedName>
</protein>
<reference evidence="3 4" key="1">
    <citation type="submission" date="2019-12" db="EMBL/GenBank/DDBJ databases">
        <title>Chromosome-level assembly of the Caenorhabditis remanei genome.</title>
        <authorList>
            <person name="Teterina A.A."/>
            <person name="Willis J.H."/>
            <person name="Phillips P.C."/>
        </authorList>
    </citation>
    <scope>NUCLEOTIDE SEQUENCE [LARGE SCALE GENOMIC DNA]</scope>
    <source>
        <strain evidence="3 4">PX506</strain>
        <tissue evidence="3">Whole organism</tissue>
    </source>
</reference>
<evidence type="ECO:0000256" key="1">
    <source>
        <dbReference type="SAM" id="MobiDB-lite"/>
    </source>
</evidence>
<comment type="caution">
    <text evidence="3">The sequence shown here is derived from an EMBL/GenBank/DDBJ whole genome shotgun (WGS) entry which is preliminary data.</text>
</comment>
<accession>A0A6A5HFW0</accession>
<gene>
    <name evidence="3" type="ORF">GCK72_006085</name>
</gene>
<feature type="compositionally biased region" description="Polar residues" evidence="1">
    <location>
        <begin position="153"/>
        <end position="166"/>
    </location>
</feature>
<dbReference type="CTD" id="78774153"/>
<dbReference type="InterPro" id="IPR047108">
    <property type="entry name" value="Plk4-like_POLO_box_2_sf"/>
</dbReference>
<dbReference type="InterPro" id="IPR040734">
    <property type="entry name" value="Zyg-1_PB2"/>
</dbReference>
<dbReference type="EMBL" id="WUAV01000002">
    <property type="protein sequence ID" value="KAF1766129.1"/>
    <property type="molecule type" value="Genomic_DNA"/>
</dbReference>